<comment type="domain">
    <text evidence="7">The DHHC domain is required for palmitoyltransferase activity.</text>
</comment>
<dbReference type="AlphaFoldDB" id="A0AAQ4FEL7"/>
<comment type="subcellular location">
    <subcellularLocation>
        <location evidence="1">Membrane</location>
        <topology evidence="1">Multi-pass membrane protein</topology>
    </subcellularLocation>
</comment>
<evidence type="ECO:0000313" key="10">
    <source>
        <dbReference type="EMBL" id="KAK8785088.1"/>
    </source>
</evidence>
<feature type="compositionally biased region" description="Low complexity" evidence="8">
    <location>
        <begin position="453"/>
        <end position="466"/>
    </location>
</feature>
<organism evidence="10 11">
    <name type="scientific">Amblyomma americanum</name>
    <name type="common">Lone star tick</name>
    <dbReference type="NCBI Taxonomy" id="6943"/>
    <lineage>
        <taxon>Eukaryota</taxon>
        <taxon>Metazoa</taxon>
        <taxon>Ecdysozoa</taxon>
        <taxon>Arthropoda</taxon>
        <taxon>Chelicerata</taxon>
        <taxon>Arachnida</taxon>
        <taxon>Acari</taxon>
        <taxon>Parasitiformes</taxon>
        <taxon>Ixodida</taxon>
        <taxon>Ixodoidea</taxon>
        <taxon>Ixodidae</taxon>
        <taxon>Amblyomminae</taxon>
        <taxon>Amblyomma</taxon>
    </lineage>
</organism>
<dbReference type="GO" id="GO:0019706">
    <property type="term" value="F:protein-cysteine S-palmitoyltransferase activity"/>
    <property type="evidence" value="ECO:0007669"/>
    <property type="project" value="UniProtKB-EC"/>
</dbReference>
<comment type="similarity">
    <text evidence="7">Belongs to the DHHC palmitoyltransferase family.</text>
</comment>
<dbReference type="PROSITE" id="PS50216">
    <property type="entry name" value="DHHC"/>
    <property type="match status" value="1"/>
</dbReference>
<dbReference type="EC" id="2.3.1.225" evidence="7"/>
<dbReference type="GO" id="GO:0016020">
    <property type="term" value="C:membrane"/>
    <property type="evidence" value="ECO:0007669"/>
    <property type="project" value="UniProtKB-SubCell"/>
</dbReference>
<dbReference type="PANTHER" id="PTHR22883:SF147">
    <property type="entry name" value="PALMITOYLTRANSFERASE"/>
    <property type="match status" value="1"/>
</dbReference>
<name>A0AAQ4FEL7_AMBAM</name>
<dbReference type="GO" id="GO:0006612">
    <property type="term" value="P:protein targeting to membrane"/>
    <property type="evidence" value="ECO:0007669"/>
    <property type="project" value="TreeGrafter"/>
</dbReference>
<dbReference type="Proteomes" id="UP001321473">
    <property type="component" value="Unassembled WGS sequence"/>
</dbReference>
<comment type="caution">
    <text evidence="10">The sequence shown here is derived from an EMBL/GenBank/DDBJ whole genome shotgun (WGS) entry which is preliminary data.</text>
</comment>
<feature type="transmembrane region" description="Helical" evidence="7">
    <location>
        <begin position="168"/>
        <end position="192"/>
    </location>
</feature>
<feature type="transmembrane region" description="Helical" evidence="7">
    <location>
        <begin position="50"/>
        <end position="71"/>
    </location>
</feature>
<feature type="transmembrane region" description="Helical" evidence="7">
    <location>
        <begin position="17"/>
        <end position="38"/>
    </location>
</feature>
<sequence length="472" mass="51649">MPPLAGFLLRRSSATDWLPVIAALATFCWAYYAYVHVFCPSLVKDDVERFSLVSLFLLLLSLALWSFLRAITASIPPVPKRYYVSPGTRSLIEDSKTFEERKELMEALSATRGILTRANDGSVRYCDKCGLVKPDRCHHCSSCKRCIPKMDHHCPWLNNCVCFSSYKFFLLTLLYVALLAVFTFVTTSSYAWDAASTLELTAASLVHIGFLAVLGGALTLLVAGFFSVHMRLVYKNETTLEGMRADTFAEPEDSFDIGSFKNFTQDLYRAANLTIDPCRSFFDHTCYAFVSATDDRQQRVDLNTDPVDGSPKTEAGRAIAAYYHACVLSPGDTTAVGRASAGAIVKAINLSKNASVTSLGLLTLLIDLSLQYGLPSTIEFSIGAGANLTPYLKVSPRLVNATEYLSPDVLDALKKDALGTVNEALPSNVSLTDMDQFLSEVTESTAENSGKNSWTSSTSLTSIPSSVFQSQR</sequence>
<feature type="domain" description="Palmitoyltransferase DHHC" evidence="9">
    <location>
        <begin position="124"/>
        <end position="244"/>
    </location>
</feature>
<evidence type="ECO:0000256" key="4">
    <source>
        <dbReference type="ARBA" id="ARBA00022989"/>
    </source>
</evidence>
<evidence type="ECO:0000256" key="3">
    <source>
        <dbReference type="ARBA" id="ARBA00022692"/>
    </source>
</evidence>
<comment type="catalytic activity">
    <reaction evidence="7">
        <text>L-cysteinyl-[protein] + hexadecanoyl-CoA = S-hexadecanoyl-L-cysteinyl-[protein] + CoA</text>
        <dbReference type="Rhea" id="RHEA:36683"/>
        <dbReference type="Rhea" id="RHEA-COMP:10131"/>
        <dbReference type="Rhea" id="RHEA-COMP:11032"/>
        <dbReference type="ChEBI" id="CHEBI:29950"/>
        <dbReference type="ChEBI" id="CHEBI:57287"/>
        <dbReference type="ChEBI" id="CHEBI:57379"/>
        <dbReference type="ChEBI" id="CHEBI:74151"/>
        <dbReference type="EC" id="2.3.1.225"/>
    </reaction>
</comment>
<keyword evidence="4 7" id="KW-1133">Transmembrane helix</keyword>
<proteinExistence type="inferred from homology"/>
<dbReference type="InterPro" id="IPR039859">
    <property type="entry name" value="PFA4/ZDH16/20/ERF2-like"/>
</dbReference>
<dbReference type="InterPro" id="IPR001594">
    <property type="entry name" value="Palmitoyltrfase_DHHC"/>
</dbReference>
<keyword evidence="6 7" id="KW-0012">Acyltransferase</keyword>
<gene>
    <name evidence="10" type="ORF">V5799_008546</name>
</gene>
<keyword evidence="11" id="KW-1185">Reference proteome</keyword>
<dbReference type="PANTHER" id="PTHR22883">
    <property type="entry name" value="ZINC FINGER DHHC DOMAIN CONTAINING PROTEIN"/>
    <property type="match status" value="1"/>
</dbReference>
<dbReference type="GO" id="GO:0016188">
    <property type="term" value="P:synaptic vesicle maturation"/>
    <property type="evidence" value="ECO:0007669"/>
    <property type="project" value="TreeGrafter"/>
</dbReference>
<evidence type="ECO:0000256" key="2">
    <source>
        <dbReference type="ARBA" id="ARBA00022679"/>
    </source>
</evidence>
<dbReference type="EMBL" id="JARKHS020003965">
    <property type="protein sequence ID" value="KAK8785088.1"/>
    <property type="molecule type" value="Genomic_DNA"/>
</dbReference>
<dbReference type="Pfam" id="PF01529">
    <property type="entry name" value="DHHC"/>
    <property type="match status" value="1"/>
</dbReference>
<feature type="region of interest" description="Disordered" evidence="8">
    <location>
        <begin position="447"/>
        <end position="472"/>
    </location>
</feature>
<evidence type="ECO:0000256" key="1">
    <source>
        <dbReference type="ARBA" id="ARBA00004141"/>
    </source>
</evidence>
<keyword evidence="3 7" id="KW-0812">Transmembrane</keyword>
<evidence type="ECO:0000256" key="8">
    <source>
        <dbReference type="SAM" id="MobiDB-lite"/>
    </source>
</evidence>
<reference evidence="10 11" key="1">
    <citation type="journal article" date="2023" name="Arcadia Sci">
        <title>De novo assembly of a long-read Amblyomma americanum tick genome.</title>
        <authorList>
            <person name="Chou S."/>
            <person name="Poskanzer K.E."/>
            <person name="Rollins M."/>
            <person name="Thuy-Boun P.S."/>
        </authorList>
    </citation>
    <scope>NUCLEOTIDE SEQUENCE [LARGE SCALE GENOMIC DNA]</scope>
    <source>
        <strain evidence="10">F_SG_1</strain>
        <tissue evidence="10">Salivary glands</tissue>
    </source>
</reference>
<evidence type="ECO:0000256" key="5">
    <source>
        <dbReference type="ARBA" id="ARBA00023136"/>
    </source>
</evidence>
<protein>
    <recommendedName>
        <fullName evidence="7">Palmitoyltransferase</fullName>
        <ecNumber evidence="7">2.3.1.225</ecNumber>
    </recommendedName>
</protein>
<accession>A0AAQ4FEL7</accession>
<evidence type="ECO:0000259" key="9">
    <source>
        <dbReference type="Pfam" id="PF01529"/>
    </source>
</evidence>
<keyword evidence="2 7" id="KW-0808">Transferase</keyword>
<evidence type="ECO:0000256" key="7">
    <source>
        <dbReference type="RuleBase" id="RU079119"/>
    </source>
</evidence>
<dbReference type="GO" id="GO:0005783">
    <property type="term" value="C:endoplasmic reticulum"/>
    <property type="evidence" value="ECO:0007669"/>
    <property type="project" value="TreeGrafter"/>
</dbReference>
<evidence type="ECO:0000313" key="11">
    <source>
        <dbReference type="Proteomes" id="UP001321473"/>
    </source>
</evidence>
<dbReference type="GO" id="GO:0005794">
    <property type="term" value="C:Golgi apparatus"/>
    <property type="evidence" value="ECO:0007669"/>
    <property type="project" value="TreeGrafter"/>
</dbReference>
<evidence type="ECO:0000256" key="6">
    <source>
        <dbReference type="ARBA" id="ARBA00023315"/>
    </source>
</evidence>
<feature type="transmembrane region" description="Helical" evidence="7">
    <location>
        <begin position="204"/>
        <end position="226"/>
    </location>
</feature>
<keyword evidence="5 7" id="KW-0472">Membrane</keyword>